<sequence>MSMEEVHAELEALFHALEQLEGKIKERTVMQIEEHCQTQQSSLQEVDDSLQKIEEKMDKRYKPLFVRAV</sequence>
<organism evidence="2 3">
    <name type="scientific">Thermolongibacillus altinsuensis</name>
    <dbReference type="NCBI Taxonomy" id="575256"/>
    <lineage>
        <taxon>Bacteria</taxon>
        <taxon>Bacillati</taxon>
        <taxon>Bacillota</taxon>
        <taxon>Bacilli</taxon>
        <taxon>Bacillales</taxon>
        <taxon>Anoxybacillaceae</taxon>
        <taxon>Thermolongibacillus</taxon>
    </lineage>
</organism>
<dbReference type="Proteomes" id="UP000295658">
    <property type="component" value="Unassembled WGS sequence"/>
</dbReference>
<evidence type="ECO:0000256" key="1">
    <source>
        <dbReference type="SAM" id="Coils"/>
    </source>
</evidence>
<protein>
    <submittedName>
        <fullName evidence="2">Uncharacterized protein</fullName>
    </submittedName>
</protein>
<reference evidence="2 3" key="1">
    <citation type="submission" date="2019-03" db="EMBL/GenBank/DDBJ databases">
        <title>Genomic Encyclopedia of Type Strains, Phase IV (KMG-IV): sequencing the most valuable type-strain genomes for metagenomic binning, comparative biology and taxonomic classification.</title>
        <authorList>
            <person name="Goeker M."/>
        </authorList>
    </citation>
    <scope>NUCLEOTIDE SEQUENCE [LARGE SCALE GENOMIC DNA]</scope>
    <source>
        <strain evidence="2 3">DSM 24979</strain>
    </source>
</reference>
<evidence type="ECO:0000313" key="2">
    <source>
        <dbReference type="EMBL" id="TCL53225.1"/>
    </source>
</evidence>
<keyword evidence="1" id="KW-0175">Coiled coil</keyword>
<evidence type="ECO:0000313" key="3">
    <source>
        <dbReference type="Proteomes" id="UP000295658"/>
    </source>
</evidence>
<dbReference type="EMBL" id="SLUL01000001">
    <property type="protein sequence ID" value="TCL53225.1"/>
    <property type="molecule type" value="Genomic_DNA"/>
</dbReference>
<accession>A0A4R1QLY8</accession>
<dbReference type="AlphaFoldDB" id="A0A4R1QLY8"/>
<feature type="coiled-coil region" evidence="1">
    <location>
        <begin position="3"/>
        <end position="56"/>
    </location>
</feature>
<comment type="caution">
    <text evidence="2">The sequence shown here is derived from an EMBL/GenBank/DDBJ whole genome shotgun (WGS) entry which is preliminary data.</text>
</comment>
<name>A0A4R1QLY8_9BACL</name>
<gene>
    <name evidence="2" type="ORF">EDD69_101233</name>
</gene>
<keyword evidence="3" id="KW-1185">Reference proteome</keyword>
<proteinExistence type="predicted"/>